<reference evidence="1" key="1">
    <citation type="journal article" date="2012" name="Nature">
        <title>The oyster genome reveals stress adaptation and complexity of shell formation.</title>
        <authorList>
            <person name="Zhang G."/>
            <person name="Fang X."/>
            <person name="Guo X."/>
            <person name="Li L."/>
            <person name="Luo R."/>
            <person name="Xu F."/>
            <person name="Yang P."/>
            <person name="Zhang L."/>
            <person name="Wang X."/>
            <person name="Qi H."/>
            <person name="Xiong Z."/>
            <person name="Que H."/>
            <person name="Xie Y."/>
            <person name="Holland P.W."/>
            <person name="Paps J."/>
            <person name="Zhu Y."/>
            <person name="Wu F."/>
            <person name="Chen Y."/>
            <person name="Wang J."/>
            <person name="Peng C."/>
            <person name="Meng J."/>
            <person name="Yang L."/>
            <person name="Liu J."/>
            <person name="Wen B."/>
            <person name="Zhang N."/>
            <person name="Huang Z."/>
            <person name="Zhu Q."/>
            <person name="Feng Y."/>
            <person name="Mount A."/>
            <person name="Hedgecock D."/>
            <person name="Xu Z."/>
            <person name="Liu Y."/>
            <person name="Domazet-Loso T."/>
            <person name="Du Y."/>
            <person name="Sun X."/>
            <person name="Zhang S."/>
            <person name="Liu B."/>
            <person name="Cheng P."/>
            <person name="Jiang X."/>
            <person name="Li J."/>
            <person name="Fan D."/>
            <person name="Wang W."/>
            <person name="Fu W."/>
            <person name="Wang T."/>
            <person name="Wang B."/>
            <person name="Zhang J."/>
            <person name="Peng Z."/>
            <person name="Li Y."/>
            <person name="Li N."/>
            <person name="Wang J."/>
            <person name="Chen M."/>
            <person name="He Y."/>
            <person name="Tan F."/>
            <person name="Song X."/>
            <person name="Zheng Q."/>
            <person name="Huang R."/>
            <person name="Yang H."/>
            <person name="Du X."/>
            <person name="Chen L."/>
            <person name="Yang M."/>
            <person name="Gaffney P.M."/>
            <person name="Wang S."/>
            <person name="Luo L."/>
            <person name="She Z."/>
            <person name="Ming Y."/>
            <person name="Huang W."/>
            <person name="Zhang S."/>
            <person name="Huang B."/>
            <person name="Zhang Y."/>
            <person name="Qu T."/>
            <person name="Ni P."/>
            <person name="Miao G."/>
            <person name="Wang J."/>
            <person name="Wang Q."/>
            <person name="Steinberg C.E."/>
            <person name="Wang H."/>
            <person name="Li N."/>
            <person name="Qian L."/>
            <person name="Zhang G."/>
            <person name="Li Y."/>
            <person name="Yang H."/>
            <person name="Liu X."/>
            <person name="Wang J."/>
            <person name="Yin Y."/>
            <person name="Wang J."/>
        </authorList>
    </citation>
    <scope>NUCLEOTIDE SEQUENCE [LARGE SCALE GENOMIC DNA]</scope>
    <source>
        <strain evidence="1">05x7-T-G4-1.051#20</strain>
    </source>
</reference>
<dbReference type="InParanoid" id="K1QU54"/>
<name>K1QU54_MAGGI</name>
<dbReference type="HOGENOM" id="CLU_456544_0_0_1"/>
<dbReference type="AlphaFoldDB" id="K1QU54"/>
<gene>
    <name evidence="1" type="ORF">CGI_10010292</name>
</gene>
<organism evidence="1">
    <name type="scientific">Magallana gigas</name>
    <name type="common">Pacific oyster</name>
    <name type="synonym">Crassostrea gigas</name>
    <dbReference type="NCBI Taxonomy" id="29159"/>
    <lineage>
        <taxon>Eukaryota</taxon>
        <taxon>Metazoa</taxon>
        <taxon>Spiralia</taxon>
        <taxon>Lophotrochozoa</taxon>
        <taxon>Mollusca</taxon>
        <taxon>Bivalvia</taxon>
        <taxon>Autobranchia</taxon>
        <taxon>Pteriomorphia</taxon>
        <taxon>Ostreida</taxon>
        <taxon>Ostreoidea</taxon>
        <taxon>Ostreidae</taxon>
        <taxon>Magallana</taxon>
    </lineage>
</organism>
<dbReference type="Gene3D" id="2.40.50.140">
    <property type="entry name" value="Nucleic acid-binding proteins"/>
    <property type="match status" value="2"/>
</dbReference>
<sequence length="598" mass="66942">MNENPFYCYKGPKPITMFVLEDLVVRKYATGEQTFGTSWMLSSDSGFESLKQVIVHEKHIKVLKKMSAYVVIRYTALEDGTLKIGQQTVVMQTKRPDALTEDMIVEFVKPHVVEELGRIGSFENKKRISVKGEVTKVSSVIEGTKSKRKVVTLTDGQASIDVKLWGELAETGIHEGTTIVVTCVHVDLYQSKRSLNSTGGTVIQITDVEEKFSGYVEGVSFEQGSLAIFLNGEVLTCTSRHIDSLFPTHEFIESKYVEGKKKGCIVTAVEEQMPMEKEDLEQGPKHITMFVLEDLAVRKYATGEQTFGTSWMLSSDSGFESLKQVIVHEKHIKVLKKMSAYVVILGRWNSENWATNSDTSSASNKSISKIYNTWKHMAILKQNVMQTKRPDALTEEMIVAFVKPHVVEELGGRIGSFENKKRISVKGEVTKVSSIIERTKSKRKVGTLTDGQASIDVKLWGELAETGIHEGTTIVVTCVHVDLYQSKRSLNSTGGTVIQITDVEEKFSGYVEGVSFEQGSLAIFLNGEVLTCTSRHIDSLFPTHEFIERKYVEGKKKGCIVTAVEEQMPMEKEDLEQVKKDQGEDEQLDDRLLLSDML</sequence>
<dbReference type="SUPFAM" id="SSF50249">
    <property type="entry name" value="Nucleic acid-binding proteins"/>
    <property type="match status" value="2"/>
</dbReference>
<dbReference type="EMBL" id="JH816241">
    <property type="protein sequence ID" value="EKC32480.1"/>
    <property type="molecule type" value="Genomic_DNA"/>
</dbReference>
<protein>
    <submittedName>
        <fullName evidence="1">Uncharacterized protein</fullName>
    </submittedName>
</protein>
<proteinExistence type="predicted"/>
<accession>K1QU54</accession>
<evidence type="ECO:0000313" key="1">
    <source>
        <dbReference type="EMBL" id="EKC32480.1"/>
    </source>
</evidence>
<dbReference type="InterPro" id="IPR012340">
    <property type="entry name" value="NA-bd_OB-fold"/>
</dbReference>